<dbReference type="Gene3D" id="3.30.70.270">
    <property type="match status" value="1"/>
</dbReference>
<protein>
    <submittedName>
        <fullName evidence="1">Uncharacterized protein</fullName>
    </submittedName>
</protein>
<dbReference type="InterPro" id="IPR043502">
    <property type="entry name" value="DNA/RNA_pol_sf"/>
</dbReference>
<sequence length="66" mass="7355">MYIHATICKISWAYTVIYENGLSVLTERISAVENAPAPKDVSQLRSYLGMLSYNTTFLPINLSTAL</sequence>
<reference evidence="1" key="1">
    <citation type="submission" date="2021-10" db="EMBL/GenBank/DDBJ databases">
        <title>Tropical sea cucumber genome reveals ecological adaptation and Cuvierian tubules defense mechanism.</title>
        <authorList>
            <person name="Chen T."/>
        </authorList>
    </citation>
    <scope>NUCLEOTIDE SEQUENCE</scope>
    <source>
        <strain evidence="1">Nanhai2018</strain>
        <tissue evidence="1">Muscle</tissue>
    </source>
</reference>
<dbReference type="EMBL" id="JAIZAY010000006">
    <property type="protein sequence ID" value="KAJ8039842.1"/>
    <property type="molecule type" value="Genomic_DNA"/>
</dbReference>
<evidence type="ECO:0000313" key="1">
    <source>
        <dbReference type="EMBL" id="KAJ8039842.1"/>
    </source>
</evidence>
<organism evidence="1 2">
    <name type="scientific">Holothuria leucospilota</name>
    <name type="common">Black long sea cucumber</name>
    <name type="synonym">Mertensiothuria leucospilota</name>
    <dbReference type="NCBI Taxonomy" id="206669"/>
    <lineage>
        <taxon>Eukaryota</taxon>
        <taxon>Metazoa</taxon>
        <taxon>Echinodermata</taxon>
        <taxon>Eleutherozoa</taxon>
        <taxon>Echinozoa</taxon>
        <taxon>Holothuroidea</taxon>
        <taxon>Aspidochirotacea</taxon>
        <taxon>Aspidochirotida</taxon>
        <taxon>Holothuriidae</taxon>
        <taxon>Holothuria</taxon>
    </lineage>
</organism>
<gene>
    <name evidence="1" type="ORF">HOLleu_13972</name>
</gene>
<proteinExistence type="predicted"/>
<keyword evidence="2" id="KW-1185">Reference proteome</keyword>
<accession>A0A9Q1C705</accession>
<dbReference type="AlphaFoldDB" id="A0A9Q1C705"/>
<name>A0A9Q1C705_HOLLE</name>
<dbReference type="Proteomes" id="UP001152320">
    <property type="component" value="Chromosome 6"/>
</dbReference>
<dbReference type="SUPFAM" id="SSF56672">
    <property type="entry name" value="DNA/RNA polymerases"/>
    <property type="match status" value="1"/>
</dbReference>
<comment type="caution">
    <text evidence="1">The sequence shown here is derived from an EMBL/GenBank/DDBJ whole genome shotgun (WGS) entry which is preliminary data.</text>
</comment>
<evidence type="ECO:0000313" key="2">
    <source>
        <dbReference type="Proteomes" id="UP001152320"/>
    </source>
</evidence>
<dbReference type="InterPro" id="IPR043128">
    <property type="entry name" value="Rev_trsase/Diguanyl_cyclase"/>
</dbReference>
<dbReference type="OrthoDB" id="5807442at2759"/>